<dbReference type="InterPro" id="IPR013762">
    <property type="entry name" value="Integrase-like_cat_sf"/>
</dbReference>
<dbReference type="OrthoDB" id="445688at2759"/>
<evidence type="ECO:0000313" key="4">
    <source>
        <dbReference type="Proteomes" id="UP000570595"/>
    </source>
</evidence>
<dbReference type="Proteomes" id="UP000570595">
    <property type="component" value="Unassembled WGS sequence"/>
</dbReference>
<proteinExistence type="predicted"/>
<organism evidence="3 4">
    <name type="scientific">Perkinsus olseni</name>
    <name type="common">Perkinsus atlanticus</name>
    <dbReference type="NCBI Taxonomy" id="32597"/>
    <lineage>
        <taxon>Eukaryota</taxon>
        <taxon>Sar</taxon>
        <taxon>Alveolata</taxon>
        <taxon>Perkinsozoa</taxon>
        <taxon>Perkinsea</taxon>
        <taxon>Perkinsida</taxon>
        <taxon>Perkinsidae</taxon>
        <taxon>Perkinsus</taxon>
    </lineage>
</organism>
<keyword evidence="1" id="KW-0233">DNA recombination</keyword>
<feature type="domain" description="Tyr recombinase" evidence="2">
    <location>
        <begin position="55"/>
        <end position="244"/>
    </location>
</feature>
<accession>A0A7J6KY98</accession>
<comment type="caution">
    <text evidence="3">The sequence shown here is derived from an EMBL/GenBank/DDBJ whole genome shotgun (WGS) entry which is preliminary data.</text>
</comment>
<dbReference type="InterPro" id="IPR002104">
    <property type="entry name" value="Integrase_catalytic"/>
</dbReference>
<dbReference type="EMBL" id="JABAHT010000737">
    <property type="protein sequence ID" value="KAF4652315.1"/>
    <property type="molecule type" value="Genomic_DNA"/>
</dbReference>
<dbReference type="Gene3D" id="1.10.443.10">
    <property type="entry name" value="Intergrase catalytic core"/>
    <property type="match status" value="1"/>
</dbReference>
<dbReference type="AlphaFoldDB" id="A0A7J6KY98"/>
<dbReference type="GO" id="GO:0003677">
    <property type="term" value="F:DNA binding"/>
    <property type="evidence" value="ECO:0007669"/>
    <property type="project" value="InterPro"/>
</dbReference>
<dbReference type="PROSITE" id="PS51898">
    <property type="entry name" value="TYR_RECOMBINASE"/>
    <property type="match status" value="1"/>
</dbReference>
<dbReference type="SUPFAM" id="SSF56349">
    <property type="entry name" value="DNA breaking-rejoining enzymes"/>
    <property type="match status" value="1"/>
</dbReference>
<reference evidence="3 4" key="1">
    <citation type="submission" date="2020-04" db="EMBL/GenBank/DDBJ databases">
        <title>Perkinsus olseni comparative genomics.</title>
        <authorList>
            <person name="Bogema D.R."/>
        </authorList>
    </citation>
    <scope>NUCLEOTIDE SEQUENCE [LARGE SCALE GENOMIC DNA]</scope>
    <source>
        <strain evidence="3">ATCC PRA-179</strain>
    </source>
</reference>
<sequence length="267" mass="29554">MTTENYAYNSVLRYLNHIYSKNKILGFASPSATIMFWVNLSLRSAGKVLGKGKVVRAHTLSLPQVSQVLHLLNGPHRIMFLVGTCALLRVSELFNLTKRCVSYTGSSVIFRITTSKTDVFSAGSTVPVGCPESISSSVSSCSSPLCVLHSLKRFVPGQPMQDSLLFPKRYQETFKDALTEALFTVMGDKPRCTSHAMRRTGATIAFRQGMRLEEIAILGRWSGTETLTAHYLRDASDEVTRIANEVARVWSKRSRERSLTLRASGLG</sequence>
<feature type="non-terminal residue" evidence="3">
    <location>
        <position position="1"/>
    </location>
</feature>
<evidence type="ECO:0000259" key="2">
    <source>
        <dbReference type="PROSITE" id="PS51898"/>
    </source>
</evidence>
<gene>
    <name evidence="3" type="ORF">FOZ61_009760</name>
</gene>
<name>A0A7J6KY98_PEROL</name>
<dbReference type="InterPro" id="IPR011010">
    <property type="entry name" value="DNA_brk_join_enz"/>
</dbReference>
<dbReference type="GO" id="GO:0015074">
    <property type="term" value="P:DNA integration"/>
    <property type="evidence" value="ECO:0007669"/>
    <property type="project" value="InterPro"/>
</dbReference>
<dbReference type="GO" id="GO:0006310">
    <property type="term" value="P:DNA recombination"/>
    <property type="evidence" value="ECO:0007669"/>
    <property type="project" value="UniProtKB-KW"/>
</dbReference>
<evidence type="ECO:0000256" key="1">
    <source>
        <dbReference type="ARBA" id="ARBA00023172"/>
    </source>
</evidence>
<evidence type="ECO:0000313" key="3">
    <source>
        <dbReference type="EMBL" id="KAF4652315.1"/>
    </source>
</evidence>
<protein>
    <recommendedName>
        <fullName evidence="2">Tyr recombinase domain-containing protein</fullName>
    </recommendedName>
</protein>